<reference evidence="1" key="1">
    <citation type="submission" date="2020-05" db="EMBL/GenBank/DDBJ databases">
        <authorList>
            <person name="Chiriac C."/>
            <person name="Salcher M."/>
            <person name="Ghai R."/>
            <person name="Kavagutti S V."/>
        </authorList>
    </citation>
    <scope>NUCLEOTIDE SEQUENCE</scope>
</reference>
<accession>A0A6J6PWQ9</accession>
<proteinExistence type="predicted"/>
<protein>
    <submittedName>
        <fullName evidence="1">Unannotated protein</fullName>
    </submittedName>
</protein>
<gene>
    <name evidence="1" type="ORF">UFOPK2579_00957</name>
</gene>
<dbReference type="AlphaFoldDB" id="A0A6J6PWQ9"/>
<organism evidence="1">
    <name type="scientific">freshwater metagenome</name>
    <dbReference type="NCBI Taxonomy" id="449393"/>
    <lineage>
        <taxon>unclassified sequences</taxon>
        <taxon>metagenomes</taxon>
        <taxon>ecological metagenomes</taxon>
    </lineage>
</organism>
<sequence length="161" mass="16789">MRTITVTQPALINSSLILSEAAGTEGKVAFAGLLKRSAHLDLGNQRIDFTTLGLLGRAVRARAADGTTIGEFHQTGILGRGYAAIDGRRYRLRISGVLSRRFSWVDAHGTEAVRLTLGGVLRTSGVVHVADSAVPDDVAVLIGLGLIARRASESGSAAAAT</sequence>
<dbReference type="EMBL" id="CAEZXR010000092">
    <property type="protein sequence ID" value="CAB4701275.1"/>
    <property type="molecule type" value="Genomic_DNA"/>
</dbReference>
<name>A0A6J6PWQ9_9ZZZZ</name>
<evidence type="ECO:0000313" key="1">
    <source>
        <dbReference type="EMBL" id="CAB4701275.1"/>
    </source>
</evidence>